<dbReference type="PRINTS" id="PR00355">
    <property type="entry name" value="ADRENODOXIN"/>
</dbReference>
<dbReference type="PANTHER" id="PTHR23426:SF67">
    <property type="entry name" value="2FE-2S FERREDOXIN-TYPE DOMAIN-CONTAINING PROTEIN"/>
    <property type="match status" value="1"/>
</dbReference>
<keyword evidence="3" id="KW-0408">Iron</keyword>
<evidence type="ECO:0000256" key="2">
    <source>
        <dbReference type="ARBA" id="ARBA00022723"/>
    </source>
</evidence>
<evidence type="ECO:0000256" key="3">
    <source>
        <dbReference type="ARBA" id="ARBA00023004"/>
    </source>
</evidence>
<dbReference type="CDD" id="cd00207">
    <property type="entry name" value="fer2"/>
    <property type="match status" value="1"/>
</dbReference>
<organism evidence="5 6">
    <name type="scientific">Seminavis robusta</name>
    <dbReference type="NCBI Taxonomy" id="568900"/>
    <lineage>
        <taxon>Eukaryota</taxon>
        <taxon>Sar</taxon>
        <taxon>Stramenopiles</taxon>
        <taxon>Ochrophyta</taxon>
        <taxon>Bacillariophyta</taxon>
        <taxon>Bacillariophyceae</taxon>
        <taxon>Bacillariophycidae</taxon>
        <taxon>Naviculales</taxon>
        <taxon>Naviculaceae</taxon>
        <taxon>Seminavis</taxon>
    </lineage>
</organism>
<dbReference type="Gene3D" id="3.10.20.30">
    <property type="match status" value="1"/>
</dbReference>
<dbReference type="InterPro" id="IPR012675">
    <property type="entry name" value="Beta-grasp_dom_sf"/>
</dbReference>
<name>A0A9N8DI95_9STRA</name>
<gene>
    <name evidence="5" type="ORF">SEMRO_172_G076130.1</name>
</gene>
<dbReference type="GO" id="GO:0046872">
    <property type="term" value="F:metal ion binding"/>
    <property type="evidence" value="ECO:0007669"/>
    <property type="project" value="UniProtKB-KW"/>
</dbReference>
<evidence type="ECO:0000256" key="4">
    <source>
        <dbReference type="ARBA" id="ARBA00023014"/>
    </source>
</evidence>
<dbReference type="SUPFAM" id="SSF54292">
    <property type="entry name" value="2Fe-2S ferredoxin-like"/>
    <property type="match status" value="1"/>
</dbReference>
<evidence type="ECO:0000313" key="5">
    <source>
        <dbReference type="EMBL" id="CAB9503657.1"/>
    </source>
</evidence>
<dbReference type="InterPro" id="IPR001041">
    <property type="entry name" value="2Fe-2S_ferredoxin-type"/>
</dbReference>
<protein>
    <submittedName>
        <fullName evidence="5">Adrenodoxin-like protein</fullName>
    </submittedName>
</protein>
<dbReference type="EMBL" id="CAICTM010000171">
    <property type="protein sequence ID" value="CAB9503657.1"/>
    <property type="molecule type" value="Genomic_DNA"/>
</dbReference>
<dbReference type="GO" id="GO:0009055">
    <property type="term" value="F:electron transfer activity"/>
    <property type="evidence" value="ECO:0007669"/>
    <property type="project" value="TreeGrafter"/>
</dbReference>
<dbReference type="InterPro" id="IPR001055">
    <property type="entry name" value="Adrenodoxin-like"/>
</dbReference>
<evidence type="ECO:0000313" key="6">
    <source>
        <dbReference type="Proteomes" id="UP001153069"/>
    </source>
</evidence>
<dbReference type="GO" id="GO:0051537">
    <property type="term" value="F:2 iron, 2 sulfur cluster binding"/>
    <property type="evidence" value="ECO:0007669"/>
    <property type="project" value="UniProtKB-KW"/>
</dbReference>
<dbReference type="AlphaFoldDB" id="A0A9N8DI95"/>
<dbReference type="PANTHER" id="PTHR23426">
    <property type="entry name" value="FERREDOXIN/ADRENODOXIN"/>
    <property type="match status" value="1"/>
</dbReference>
<comment type="caution">
    <text evidence="5">The sequence shown here is derived from an EMBL/GenBank/DDBJ whole genome shotgun (WGS) entry which is preliminary data.</text>
</comment>
<reference evidence="5" key="1">
    <citation type="submission" date="2020-06" db="EMBL/GenBank/DDBJ databases">
        <authorList>
            <consortium name="Plant Systems Biology data submission"/>
        </authorList>
    </citation>
    <scope>NUCLEOTIDE SEQUENCE</scope>
    <source>
        <strain evidence="5">D6</strain>
    </source>
</reference>
<proteinExistence type="predicted"/>
<accession>A0A9N8DI95</accession>
<keyword evidence="4" id="KW-0411">Iron-sulfur</keyword>
<dbReference type="GO" id="GO:0140647">
    <property type="term" value="P:P450-containing electron transport chain"/>
    <property type="evidence" value="ECO:0007669"/>
    <property type="project" value="InterPro"/>
</dbReference>
<keyword evidence="6" id="KW-1185">Reference proteome</keyword>
<sequence length="301" mass="32802">MFAARRSLGYPTGIILRQIQLRGIHLMIAPKSNSRQLTSAALSIGNGVRIDRQSTTTNSTINQQSRWLARTSEMAPDSPALKAKNFIMQVGYDDPKVAEGVIEALQQSGVTGTALLSTVRSMAGRWEVGEDAGLEALVEAVKLQLVRKEGRTPITIYCIPANAWKSSEEDQDDFSPIEETPQNFQDAFSRAFKVEAMTGLTLTDVAKFGDGDGASELGDCLECACAGIMACSTCHVVIDPQWFDKVGEACEDEQDMLDLAYAPRSTSRLGCQILLDENMDGMIIRLPRGSNNLMDDIPFEG</sequence>
<dbReference type="Proteomes" id="UP001153069">
    <property type="component" value="Unassembled WGS sequence"/>
</dbReference>
<keyword evidence="1" id="KW-0001">2Fe-2S</keyword>
<dbReference type="InterPro" id="IPR036010">
    <property type="entry name" value="2Fe-2S_ferredoxin-like_sf"/>
</dbReference>
<evidence type="ECO:0000256" key="1">
    <source>
        <dbReference type="ARBA" id="ARBA00022714"/>
    </source>
</evidence>
<dbReference type="OrthoDB" id="43290at2759"/>
<keyword evidence="2" id="KW-0479">Metal-binding</keyword>
<dbReference type="GO" id="GO:0005739">
    <property type="term" value="C:mitochondrion"/>
    <property type="evidence" value="ECO:0007669"/>
    <property type="project" value="TreeGrafter"/>
</dbReference>